<organism evidence="3">
    <name type="scientific">Candidatus Kentrum sp. UNK</name>
    <dbReference type="NCBI Taxonomy" id="2126344"/>
    <lineage>
        <taxon>Bacteria</taxon>
        <taxon>Pseudomonadati</taxon>
        <taxon>Pseudomonadota</taxon>
        <taxon>Gammaproteobacteria</taxon>
        <taxon>Candidatus Kentrum</taxon>
    </lineage>
</organism>
<evidence type="ECO:0000313" key="2">
    <source>
        <dbReference type="EMBL" id="VFK67716.1"/>
    </source>
</evidence>
<dbReference type="EMBL" id="CAADGD010000159">
    <property type="protein sequence ID" value="VFK73049.1"/>
    <property type="molecule type" value="Genomic_DNA"/>
</dbReference>
<feature type="region of interest" description="Disordered" evidence="1">
    <location>
        <begin position="314"/>
        <end position="333"/>
    </location>
</feature>
<dbReference type="Gene3D" id="3.30.420.240">
    <property type="match status" value="1"/>
</dbReference>
<gene>
    <name evidence="2" type="ORF">BECKUNK1418G_GA0071005_11599</name>
    <name evidence="3" type="ORF">BECKUNK1418H_GA0071006_11599</name>
</gene>
<dbReference type="EMBL" id="CAADFZ010000159">
    <property type="protein sequence ID" value="VFK67716.1"/>
    <property type="molecule type" value="Genomic_DNA"/>
</dbReference>
<evidence type="ECO:0000256" key="1">
    <source>
        <dbReference type="SAM" id="MobiDB-lite"/>
    </source>
</evidence>
<reference evidence="3" key="1">
    <citation type="submission" date="2019-02" db="EMBL/GenBank/DDBJ databases">
        <authorList>
            <person name="Gruber-Vodicka R. H."/>
            <person name="Seah K. B. B."/>
        </authorList>
    </citation>
    <scope>NUCLEOTIDE SEQUENCE</scope>
    <source>
        <strain evidence="3">BECK_BY19</strain>
        <strain evidence="2">BECK_BY8</strain>
    </source>
</reference>
<accession>A0A451B432</accession>
<evidence type="ECO:0000313" key="3">
    <source>
        <dbReference type="EMBL" id="VFK73049.1"/>
    </source>
</evidence>
<name>A0A451B432_9GAMM</name>
<dbReference type="AlphaFoldDB" id="A0A451B432"/>
<proteinExistence type="predicted"/>
<sequence>MDNPFNELITEVREGRRKGSVHRITLDDAIKDGLHKRICLRLGKEWTPEAEAEWIADIRAYYGEDAEEELDCIPKNSGGAYLSRALIESRMTPETKVARWSEKDAFTHLPEHIREAECLEFCEKEIRPLLAGLPKKARTFLGEDFGRTSDLTVLAPLYQLEALARRVAFLVELRNIPFEQQRQVLFYVIDNLPNFMGGALDAGGNGHYLAEVAAQRYGALRIQAVKFSEAWYLSHMPPFKSALVEGTLDGLPDDGEVLDDLRAFQVIRGIAKLPDKRTKDKDGNKRHGDAGIALVLAYFASRELNNGPVRICSRGRRKSRRMTGKYHQRGRRR</sequence>
<protein>
    <submittedName>
        <fullName evidence="3">Terminase-like family</fullName>
    </submittedName>
</protein>